<keyword evidence="4" id="KW-0378">Hydrolase</keyword>
<dbReference type="Pfam" id="PF13975">
    <property type="entry name" value="gag-asp_proteas"/>
    <property type="match status" value="1"/>
</dbReference>
<evidence type="ECO:0000313" key="6">
    <source>
        <dbReference type="EMBL" id="JAI63131.1"/>
    </source>
</evidence>
<dbReference type="GO" id="GO:0006508">
    <property type="term" value="P:proteolysis"/>
    <property type="evidence" value="ECO:0007669"/>
    <property type="project" value="UniProtKB-KW"/>
</dbReference>
<reference evidence="6" key="1">
    <citation type="submission" date="2015-09" db="EMBL/GenBank/DDBJ databases">
        <title>Scylla olivacea transcriptome.</title>
        <authorList>
            <person name="Ikhwanuddin M."/>
        </authorList>
    </citation>
    <scope>NUCLEOTIDE SEQUENCE</scope>
</reference>
<evidence type="ECO:0000256" key="1">
    <source>
        <dbReference type="ARBA" id="ARBA00009136"/>
    </source>
</evidence>
<evidence type="ECO:0000256" key="5">
    <source>
        <dbReference type="SAM" id="MobiDB-lite"/>
    </source>
</evidence>
<keyword evidence="3" id="KW-0064">Aspartyl protease</keyword>
<name>A0A0P4WC51_SCYOL</name>
<accession>A0A0P4WC51</accession>
<evidence type="ECO:0000256" key="2">
    <source>
        <dbReference type="ARBA" id="ARBA00022670"/>
    </source>
</evidence>
<evidence type="ECO:0008006" key="7">
    <source>
        <dbReference type="Google" id="ProtNLM"/>
    </source>
</evidence>
<keyword evidence="2" id="KW-0645">Protease</keyword>
<dbReference type="CDD" id="cd00303">
    <property type="entry name" value="retropepsin_like"/>
    <property type="match status" value="1"/>
</dbReference>
<dbReference type="SUPFAM" id="SSF50630">
    <property type="entry name" value="Acid proteases"/>
    <property type="match status" value="2"/>
</dbReference>
<dbReference type="PANTHER" id="PTHR12917">
    <property type="entry name" value="ASPARTYL PROTEASE DDI-RELATED"/>
    <property type="match status" value="1"/>
</dbReference>
<feature type="region of interest" description="Disordered" evidence="5">
    <location>
        <begin position="310"/>
        <end position="372"/>
    </location>
</feature>
<dbReference type="Gene3D" id="2.40.70.10">
    <property type="entry name" value="Acid Proteases"/>
    <property type="match status" value="2"/>
</dbReference>
<dbReference type="EMBL" id="GDRN01075035">
    <property type="protein sequence ID" value="JAI63131.1"/>
    <property type="molecule type" value="Transcribed_RNA"/>
</dbReference>
<feature type="compositionally biased region" description="Acidic residues" evidence="5">
    <location>
        <begin position="332"/>
        <end position="372"/>
    </location>
</feature>
<proteinExistence type="inferred from homology"/>
<dbReference type="AlphaFoldDB" id="A0A0P4WC51"/>
<comment type="similarity">
    <text evidence="1">Belongs to the DDI1 family.</text>
</comment>
<dbReference type="InterPro" id="IPR021109">
    <property type="entry name" value="Peptidase_aspartic_dom_sf"/>
</dbReference>
<dbReference type="GO" id="GO:0004190">
    <property type="term" value="F:aspartic-type endopeptidase activity"/>
    <property type="evidence" value="ECO:0007669"/>
    <property type="project" value="UniProtKB-KW"/>
</dbReference>
<organism evidence="6">
    <name type="scientific">Scylla olivacea</name>
    <name type="common">Orange mud crab</name>
    <name type="synonym">Cancer olivacea</name>
    <dbReference type="NCBI Taxonomy" id="85551"/>
    <lineage>
        <taxon>Eukaryota</taxon>
        <taxon>Metazoa</taxon>
        <taxon>Ecdysozoa</taxon>
        <taxon>Arthropoda</taxon>
        <taxon>Crustacea</taxon>
        <taxon>Multicrustacea</taxon>
        <taxon>Malacostraca</taxon>
        <taxon>Eumalacostraca</taxon>
        <taxon>Eucarida</taxon>
        <taxon>Decapoda</taxon>
        <taxon>Pleocyemata</taxon>
        <taxon>Brachyura</taxon>
        <taxon>Eubrachyura</taxon>
        <taxon>Portunoidea</taxon>
        <taxon>Portunidae</taxon>
        <taxon>Portuninae</taxon>
        <taxon>Scylla</taxon>
    </lineage>
</organism>
<protein>
    <recommendedName>
        <fullName evidence="7">Peptidase A2 domain-containing protein</fullName>
    </recommendedName>
</protein>
<evidence type="ECO:0000256" key="3">
    <source>
        <dbReference type="ARBA" id="ARBA00022750"/>
    </source>
</evidence>
<dbReference type="PANTHER" id="PTHR12917:SF1">
    <property type="entry name" value="AT13091P"/>
    <property type="match status" value="1"/>
</dbReference>
<evidence type="ECO:0000256" key="4">
    <source>
        <dbReference type="ARBA" id="ARBA00022801"/>
    </source>
</evidence>
<dbReference type="Pfam" id="PF08284">
    <property type="entry name" value="RVP_2"/>
    <property type="match status" value="1"/>
</dbReference>
<sequence length="372" mass="41757">MSGDMMRRKVTQPVRLTLEKEFSGTFLPLRIGNRMVKFLVDTGACWTLMSLELVDTCGLRNAVTVIHEGGLVTIGVLEAEAEAQGGYMLHFVVAIMFRLDTPLLGMNFLLRYGCMLVLDPQLPLMVARPSRRVKLGLLCGVYKRCKLYDHHVTAMLDTGSTHSFISRALVKQFRLRRRLCKPMLVTLFDGSITVMFRKVSNVEIDIDGLRYSTDLIIHPNKNVSLLLGMNILSGSNLCFEEKQITLSTTNSCYVGREQEPKPTSVHFTPPQFSILNNSSSFVSTTATERMHVPRRLKNWFKNLRPKWLGGGQRRAHEVVGGGRNEAGNAVSMEEEGTSEERGESDEEEMTTATEKEEESVSESDEQENGSEK</sequence>